<feature type="transmembrane region" description="Helical" evidence="7">
    <location>
        <begin position="246"/>
        <end position="263"/>
    </location>
</feature>
<keyword evidence="5 7" id="KW-1133">Transmembrane helix</keyword>
<evidence type="ECO:0000313" key="11">
    <source>
        <dbReference type="Proteomes" id="UP000593880"/>
    </source>
</evidence>
<dbReference type="InterPro" id="IPR035906">
    <property type="entry name" value="MetI-like_sf"/>
</dbReference>
<dbReference type="RefSeq" id="WP_128955089.1">
    <property type="nucleotide sequence ID" value="NZ_BMHC01000010.1"/>
</dbReference>
<name>A0A410VJ86_9BRAD</name>
<feature type="transmembrane region" description="Helical" evidence="7">
    <location>
        <begin position="22"/>
        <end position="44"/>
    </location>
</feature>
<feature type="transmembrane region" description="Helical" evidence="7">
    <location>
        <begin position="149"/>
        <end position="171"/>
    </location>
</feature>
<feature type="domain" description="ABC transmembrane type-1" evidence="8">
    <location>
        <begin position="86"/>
        <end position="267"/>
    </location>
</feature>
<dbReference type="OrthoDB" id="9796361at2"/>
<dbReference type="Pfam" id="PF00528">
    <property type="entry name" value="BPD_transp_1"/>
    <property type="match status" value="1"/>
</dbReference>
<dbReference type="GO" id="GO:0055085">
    <property type="term" value="P:transmembrane transport"/>
    <property type="evidence" value="ECO:0007669"/>
    <property type="project" value="InterPro"/>
</dbReference>
<dbReference type="CDD" id="cd06261">
    <property type="entry name" value="TM_PBP2"/>
    <property type="match status" value="1"/>
</dbReference>
<dbReference type="PANTHER" id="PTHR30151">
    <property type="entry name" value="ALKANE SULFONATE ABC TRANSPORTER-RELATED, MEMBRANE SUBUNIT"/>
    <property type="match status" value="1"/>
</dbReference>
<dbReference type="PROSITE" id="PS50928">
    <property type="entry name" value="ABC_TM1"/>
    <property type="match status" value="1"/>
</dbReference>
<comment type="similarity">
    <text evidence="7">Belongs to the binding-protein-dependent transport system permease family.</text>
</comment>
<evidence type="ECO:0000313" key="9">
    <source>
        <dbReference type="EMBL" id="GGI27670.1"/>
    </source>
</evidence>
<accession>A0A410VJ86</accession>
<evidence type="ECO:0000256" key="3">
    <source>
        <dbReference type="ARBA" id="ARBA00022475"/>
    </source>
</evidence>
<evidence type="ECO:0000256" key="1">
    <source>
        <dbReference type="ARBA" id="ARBA00004651"/>
    </source>
</evidence>
<geneLocation type="plasmid" evidence="10 11">
    <name>unnamed</name>
</geneLocation>
<keyword evidence="11" id="KW-1185">Reference proteome</keyword>
<evidence type="ECO:0000256" key="7">
    <source>
        <dbReference type="RuleBase" id="RU363032"/>
    </source>
</evidence>
<evidence type="ECO:0000256" key="4">
    <source>
        <dbReference type="ARBA" id="ARBA00022692"/>
    </source>
</evidence>
<keyword evidence="2 7" id="KW-0813">Transport</keyword>
<sequence>MSNATPSAPFAGVADEQRLRSILYRGAASAFLFALPIIVFLLIWETTVRLGWINATILPSPSNIARRAWVLLDPADPAKSILLTHIVVSLWRALSSFALACVLAIPMGLFLGLNRTAYLIASPLLSLLLPLPAVAWAPIFLVIFGQGDITIIAVCFLGAFFPILYSTIQGVRAIGRHSLWVVRSMGASRFDIFRRVLLPGALPALISGLKLGMAHSWRTLVAAEMLAALTHGLGFMIFAARSYMDVSTMFVGIVCLALIGLLIERGVFGSLEALTIHRWHGNGKVGSHR</sequence>
<keyword evidence="10" id="KW-0614">Plasmid</keyword>
<evidence type="ECO:0000259" key="8">
    <source>
        <dbReference type="PROSITE" id="PS50928"/>
    </source>
</evidence>
<keyword evidence="6 7" id="KW-0472">Membrane</keyword>
<feature type="transmembrane region" description="Helical" evidence="7">
    <location>
        <begin position="124"/>
        <end position="143"/>
    </location>
</feature>
<evidence type="ECO:0000256" key="2">
    <source>
        <dbReference type="ARBA" id="ARBA00022448"/>
    </source>
</evidence>
<dbReference type="EMBL" id="CP030058">
    <property type="protein sequence ID" value="QOZ64275.1"/>
    <property type="molecule type" value="Genomic_DNA"/>
</dbReference>
<evidence type="ECO:0000256" key="6">
    <source>
        <dbReference type="ARBA" id="ARBA00023136"/>
    </source>
</evidence>
<dbReference type="Gene3D" id="1.10.3720.10">
    <property type="entry name" value="MetI-like"/>
    <property type="match status" value="1"/>
</dbReference>
<dbReference type="GO" id="GO:0005886">
    <property type="term" value="C:plasma membrane"/>
    <property type="evidence" value="ECO:0007669"/>
    <property type="project" value="UniProtKB-SubCell"/>
</dbReference>
<feature type="transmembrane region" description="Helical" evidence="7">
    <location>
        <begin position="219"/>
        <end position="239"/>
    </location>
</feature>
<dbReference type="SUPFAM" id="SSF161098">
    <property type="entry name" value="MetI-like"/>
    <property type="match status" value="1"/>
</dbReference>
<proteinExistence type="inferred from homology"/>
<keyword evidence="4 7" id="KW-0812">Transmembrane</keyword>
<evidence type="ECO:0000313" key="10">
    <source>
        <dbReference type="EMBL" id="QOZ64275.1"/>
    </source>
</evidence>
<reference evidence="9" key="1">
    <citation type="journal article" date="2014" name="Int. J. Syst. Evol. Microbiol.">
        <title>Complete genome sequence of Corynebacterium casei LMG S-19264T (=DSM 44701T), isolated from a smear-ripened cheese.</title>
        <authorList>
            <consortium name="US DOE Joint Genome Institute (JGI-PGF)"/>
            <person name="Walter F."/>
            <person name="Albersmeier A."/>
            <person name="Kalinowski J."/>
            <person name="Ruckert C."/>
        </authorList>
    </citation>
    <scope>NUCLEOTIDE SEQUENCE</scope>
    <source>
        <strain evidence="9">CGMCC 1.15034</strain>
    </source>
</reference>
<protein>
    <submittedName>
        <fullName evidence="9 10">ABC transporter permease</fullName>
    </submittedName>
</protein>
<feature type="transmembrane region" description="Helical" evidence="7">
    <location>
        <begin position="90"/>
        <end position="112"/>
    </location>
</feature>
<comment type="subcellular location">
    <subcellularLocation>
        <location evidence="1 7">Cell membrane</location>
        <topology evidence="1 7">Multi-pass membrane protein</topology>
    </subcellularLocation>
</comment>
<keyword evidence="3" id="KW-1003">Cell membrane</keyword>
<dbReference type="PANTHER" id="PTHR30151:SF16">
    <property type="entry name" value="ABC TRANSPORTER PERMEASE PROTEIN"/>
    <property type="match status" value="1"/>
</dbReference>
<reference evidence="9" key="3">
    <citation type="submission" date="2022-12" db="EMBL/GenBank/DDBJ databases">
        <authorList>
            <person name="Sun Q."/>
            <person name="Zhou Y."/>
        </authorList>
    </citation>
    <scope>NUCLEOTIDE SEQUENCE</scope>
    <source>
        <strain evidence="9">CGMCC 1.15034</strain>
    </source>
</reference>
<evidence type="ECO:0000256" key="5">
    <source>
        <dbReference type="ARBA" id="ARBA00022989"/>
    </source>
</evidence>
<organism evidence="9 12">
    <name type="scientific">Bradyrhizobium guangdongense</name>
    <dbReference type="NCBI Taxonomy" id="1325090"/>
    <lineage>
        <taxon>Bacteria</taxon>
        <taxon>Pseudomonadati</taxon>
        <taxon>Pseudomonadota</taxon>
        <taxon>Alphaproteobacteria</taxon>
        <taxon>Hyphomicrobiales</taxon>
        <taxon>Nitrobacteraceae</taxon>
        <taxon>Bradyrhizobium</taxon>
    </lineage>
</organism>
<reference evidence="10 11" key="2">
    <citation type="submission" date="2018-06" db="EMBL/GenBank/DDBJ databases">
        <title>Comparative genomics of rhizobia nodulating Arachis hypogaea in China.</title>
        <authorList>
            <person name="Li Y."/>
        </authorList>
    </citation>
    <scope>NUCLEOTIDE SEQUENCE [LARGE SCALE GENOMIC DNA]</scope>
    <source>
        <strain evidence="10 11">CCBAU 51658</strain>
        <plasmid evidence="10 11">unnamed</plasmid>
    </source>
</reference>
<dbReference type="Proteomes" id="UP000625079">
    <property type="component" value="Unassembled WGS sequence"/>
</dbReference>
<dbReference type="InterPro" id="IPR000515">
    <property type="entry name" value="MetI-like"/>
</dbReference>
<dbReference type="AlphaFoldDB" id="A0A410VJ86"/>
<gene>
    <name evidence="9" type="ORF">GCM10010987_45560</name>
    <name evidence="10" type="ORF">XH86_36300</name>
</gene>
<evidence type="ECO:0000313" key="12">
    <source>
        <dbReference type="Proteomes" id="UP000625079"/>
    </source>
</evidence>
<dbReference type="Proteomes" id="UP000593880">
    <property type="component" value="Plasmid unnamed"/>
</dbReference>
<feature type="transmembrane region" description="Helical" evidence="7">
    <location>
        <begin position="192"/>
        <end position="213"/>
    </location>
</feature>
<dbReference type="EMBL" id="BMHC01000010">
    <property type="protein sequence ID" value="GGI27670.1"/>
    <property type="molecule type" value="Genomic_DNA"/>
</dbReference>